<sequence>MANIKTLNEIGHLNSSGFGRPWPRHGLYLLHWFSHNYVIFDNNGDLLALYNPKRKEFGFHHFDNRLECNCYQLLPNQNFPYYEVGNLNTPGASDLPPYVRQNYKRHHDDSNMDRIIISLHPGLVLDKVYVTQHEDMRTFDRQNTYRISKGLVRLIRNLELEELLRQAGYPRTIMFVTAVKRQETPARSHTTICQPAVSQPDWVNNKRPSVVSPRPTPSRESVIDMPHDLMLRESKINHVSVSIPESRDSHKLRRERRCLHFVDIKLLLSLQLENKRKLIVTDLNDNAPIFEQKVYTKTISEIQTVNTEVIRVKAVDADISINNNRITYRILDPAPAEFEVRNDGAVLLKRPLNYNVAQNYKFTVEARDNGDLFDTADVVLEITDFDNLNPYFNHSLYQATIQEEQTGPFLTIQPEGIKAQDGDTGINVAIVYSISSVSPSKYLSNFNIDTNSGVISVVTGLDREEISTVTVNIKASQQDDSLKSADALVSVTIEDVNDNAPEFDKASYSVAILENSQKDTVVFRVTITDLDKVGTVAPKMGDGFTQKEMYFTTRVMKRCQ</sequence>
<evidence type="ECO:0000313" key="11">
    <source>
        <dbReference type="EMBL" id="CDQ65254.1"/>
    </source>
</evidence>
<accession>A0A060WJ68</accession>
<dbReference type="PANTHER" id="PTHR38706">
    <property type="entry name" value="SI:CH211-198C19.1-RELATED"/>
    <property type="match status" value="1"/>
</dbReference>
<name>A0A060WJ68_ONCMY</name>
<feature type="domain" description="Cadherin" evidence="10">
    <location>
        <begin position="393"/>
        <end position="503"/>
    </location>
</feature>
<evidence type="ECO:0000256" key="1">
    <source>
        <dbReference type="ARBA" id="ARBA00004167"/>
    </source>
</evidence>
<keyword evidence="2" id="KW-0812">Transmembrane</keyword>
<dbReference type="PROSITE" id="PS00232">
    <property type="entry name" value="CADHERIN_1"/>
    <property type="match status" value="2"/>
</dbReference>
<evidence type="ECO:0000313" key="12">
    <source>
        <dbReference type="Proteomes" id="UP000193380"/>
    </source>
</evidence>
<reference evidence="11" key="2">
    <citation type="submission" date="2014-03" db="EMBL/GenBank/DDBJ databases">
        <authorList>
            <person name="Genoscope - CEA"/>
        </authorList>
    </citation>
    <scope>NUCLEOTIDE SEQUENCE</scope>
</reference>
<comment type="subcellular location">
    <subcellularLocation>
        <location evidence="1">Membrane</location>
        <topology evidence="1">Single-pass membrane protein</topology>
    </subcellularLocation>
</comment>
<dbReference type="PRINTS" id="PR00205">
    <property type="entry name" value="CADHERIN"/>
</dbReference>
<dbReference type="FunFam" id="2.60.40.60:FF:000033">
    <property type="entry name" value="FAT atypical cadherin 1"/>
    <property type="match status" value="1"/>
</dbReference>
<dbReference type="InterPro" id="IPR015919">
    <property type="entry name" value="Cadherin-like_sf"/>
</dbReference>
<dbReference type="AlphaFoldDB" id="A0A060WJ68"/>
<dbReference type="Proteomes" id="UP000193380">
    <property type="component" value="Unassembled WGS sequence"/>
</dbReference>
<dbReference type="SMART" id="SM00112">
    <property type="entry name" value="CA"/>
    <property type="match status" value="2"/>
</dbReference>
<keyword evidence="7" id="KW-0472">Membrane</keyword>
<dbReference type="GO" id="GO:0007156">
    <property type="term" value="P:homophilic cell adhesion via plasma membrane adhesion molecules"/>
    <property type="evidence" value="ECO:0007669"/>
    <property type="project" value="InterPro"/>
</dbReference>
<dbReference type="Gene3D" id="2.60.40.60">
    <property type="entry name" value="Cadherins"/>
    <property type="match status" value="3"/>
</dbReference>
<keyword evidence="4" id="KW-0677">Repeat</keyword>
<evidence type="ECO:0000256" key="3">
    <source>
        <dbReference type="ARBA" id="ARBA00022729"/>
    </source>
</evidence>
<gene>
    <name evidence="11" type="ORF">GSONMT00072917001</name>
</gene>
<keyword evidence="6" id="KW-1133">Transmembrane helix</keyword>
<dbReference type="PaxDb" id="8022-A0A060WJ68"/>
<dbReference type="SUPFAM" id="SSF49313">
    <property type="entry name" value="Cadherin-like"/>
    <property type="match status" value="3"/>
</dbReference>
<feature type="region of interest" description="Disordered" evidence="9">
    <location>
        <begin position="203"/>
        <end position="222"/>
    </location>
</feature>
<protein>
    <recommendedName>
        <fullName evidence="10">Cadherin domain-containing protein</fullName>
    </recommendedName>
</protein>
<evidence type="ECO:0000256" key="6">
    <source>
        <dbReference type="ARBA" id="ARBA00022989"/>
    </source>
</evidence>
<dbReference type="PANTHER" id="PTHR38706:SF2">
    <property type="match status" value="1"/>
</dbReference>
<evidence type="ECO:0000256" key="5">
    <source>
        <dbReference type="ARBA" id="ARBA00022837"/>
    </source>
</evidence>
<dbReference type="GO" id="GO:0005509">
    <property type="term" value="F:calcium ion binding"/>
    <property type="evidence" value="ECO:0007669"/>
    <property type="project" value="UniProtKB-UniRule"/>
</dbReference>
<evidence type="ECO:0000256" key="2">
    <source>
        <dbReference type="ARBA" id="ARBA00022692"/>
    </source>
</evidence>
<evidence type="ECO:0000256" key="8">
    <source>
        <dbReference type="PROSITE-ProRule" id="PRU00043"/>
    </source>
</evidence>
<evidence type="ECO:0000259" key="10">
    <source>
        <dbReference type="PROSITE" id="PS50268"/>
    </source>
</evidence>
<organism evidence="11 12">
    <name type="scientific">Oncorhynchus mykiss</name>
    <name type="common">Rainbow trout</name>
    <name type="synonym">Salmo gairdneri</name>
    <dbReference type="NCBI Taxonomy" id="8022"/>
    <lineage>
        <taxon>Eukaryota</taxon>
        <taxon>Metazoa</taxon>
        <taxon>Chordata</taxon>
        <taxon>Craniata</taxon>
        <taxon>Vertebrata</taxon>
        <taxon>Euteleostomi</taxon>
        <taxon>Actinopterygii</taxon>
        <taxon>Neopterygii</taxon>
        <taxon>Teleostei</taxon>
        <taxon>Protacanthopterygii</taxon>
        <taxon>Salmoniformes</taxon>
        <taxon>Salmonidae</taxon>
        <taxon>Salmoninae</taxon>
        <taxon>Oncorhynchus</taxon>
    </lineage>
</organism>
<evidence type="ECO:0000256" key="7">
    <source>
        <dbReference type="ARBA" id="ARBA00023136"/>
    </source>
</evidence>
<evidence type="ECO:0000256" key="9">
    <source>
        <dbReference type="SAM" id="MobiDB-lite"/>
    </source>
</evidence>
<dbReference type="InterPro" id="IPR002126">
    <property type="entry name" value="Cadherin-like_dom"/>
</dbReference>
<dbReference type="STRING" id="8022.A0A060WJ68"/>
<dbReference type="PROSITE" id="PS50268">
    <property type="entry name" value="CADHERIN_2"/>
    <property type="match status" value="2"/>
</dbReference>
<dbReference type="GO" id="GO:0005886">
    <property type="term" value="C:plasma membrane"/>
    <property type="evidence" value="ECO:0007669"/>
    <property type="project" value="InterPro"/>
</dbReference>
<reference evidence="11" key="1">
    <citation type="journal article" date="2014" name="Nat. Commun.">
        <title>The rainbow trout genome provides novel insights into evolution after whole-genome duplication in vertebrates.</title>
        <authorList>
            <person name="Berthelot C."/>
            <person name="Brunet F."/>
            <person name="Chalopin D."/>
            <person name="Juanchich A."/>
            <person name="Bernard M."/>
            <person name="Noel B."/>
            <person name="Bento P."/>
            <person name="Da Silva C."/>
            <person name="Labadie K."/>
            <person name="Alberti A."/>
            <person name="Aury J.M."/>
            <person name="Louis A."/>
            <person name="Dehais P."/>
            <person name="Bardou P."/>
            <person name="Montfort J."/>
            <person name="Klopp C."/>
            <person name="Cabau C."/>
            <person name="Gaspin C."/>
            <person name="Thorgaard G.H."/>
            <person name="Boussaha M."/>
            <person name="Quillet E."/>
            <person name="Guyomard R."/>
            <person name="Galiana D."/>
            <person name="Bobe J."/>
            <person name="Volff J.N."/>
            <person name="Genet C."/>
            <person name="Wincker P."/>
            <person name="Jaillon O."/>
            <person name="Roest Crollius H."/>
            <person name="Guiguen Y."/>
        </authorList>
    </citation>
    <scope>NUCLEOTIDE SEQUENCE [LARGE SCALE GENOMIC DNA]</scope>
</reference>
<dbReference type="EMBL" id="FR904500">
    <property type="protein sequence ID" value="CDQ65254.1"/>
    <property type="molecule type" value="Genomic_DNA"/>
</dbReference>
<evidence type="ECO:0000256" key="4">
    <source>
        <dbReference type="ARBA" id="ARBA00022737"/>
    </source>
</evidence>
<keyword evidence="5 8" id="KW-0106">Calcium</keyword>
<dbReference type="Pfam" id="PF00028">
    <property type="entry name" value="Cadherin"/>
    <property type="match status" value="2"/>
</dbReference>
<feature type="domain" description="Cadherin" evidence="10">
    <location>
        <begin position="291"/>
        <end position="392"/>
    </location>
</feature>
<dbReference type="GO" id="GO:0009653">
    <property type="term" value="P:anatomical structure morphogenesis"/>
    <property type="evidence" value="ECO:0007669"/>
    <property type="project" value="UniProtKB-ARBA"/>
</dbReference>
<keyword evidence="3" id="KW-0732">Signal</keyword>
<dbReference type="InterPro" id="IPR020894">
    <property type="entry name" value="Cadherin_CS"/>
</dbReference>
<dbReference type="CDD" id="cd11304">
    <property type="entry name" value="Cadherin_repeat"/>
    <property type="match status" value="2"/>
</dbReference>
<proteinExistence type="predicted"/>